<organism evidence="3 4">
    <name type="scientific">Halopiger aswanensis</name>
    <dbReference type="NCBI Taxonomy" id="148449"/>
    <lineage>
        <taxon>Archaea</taxon>
        <taxon>Methanobacteriati</taxon>
        <taxon>Methanobacteriota</taxon>
        <taxon>Stenosarchaea group</taxon>
        <taxon>Halobacteria</taxon>
        <taxon>Halobacteriales</taxon>
        <taxon>Natrialbaceae</taxon>
        <taxon>Halopiger</taxon>
    </lineage>
</organism>
<gene>
    <name evidence="3" type="ORF">ATJ93_1721</name>
</gene>
<keyword evidence="1" id="KW-0472">Membrane</keyword>
<keyword evidence="1" id="KW-0812">Transmembrane</keyword>
<dbReference type="Proteomes" id="UP000283805">
    <property type="component" value="Unassembled WGS sequence"/>
</dbReference>
<evidence type="ECO:0000313" key="4">
    <source>
        <dbReference type="Proteomes" id="UP000283805"/>
    </source>
</evidence>
<reference evidence="3 4" key="1">
    <citation type="submission" date="2018-09" db="EMBL/GenBank/DDBJ databases">
        <title>Genomic Encyclopedia of Archaeal and Bacterial Type Strains, Phase II (KMG-II): from individual species to whole genera.</title>
        <authorList>
            <person name="Goeker M."/>
        </authorList>
    </citation>
    <scope>NUCLEOTIDE SEQUENCE [LARGE SCALE GENOMIC DNA]</scope>
    <source>
        <strain evidence="3 4">DSM 13151</strain>
    </source>
</reference>
<keyword evidence="1" id="KW-1133">Transmembrane helix</keyword>
<dbReference type="InterPro" id="IPR037185">
    <property type="entry name" value="EmrE-like"/>
</dbReference>
<proteinExistence type="predicted"/>
<evidence type="ECO:0000256" key="1">
    <source>
        <dbReference type="SAM" id="Phobius"/>
    </source>
</evidence>
<accession>A0A3R7EEJ5</accession>
<dbReference type="AlphaFoldDB" id="A0A3R7EEJ5"/>
<feature type="transmembrane region" description="Helical" evidence="1">
    <location>
        <begin position="92"/>
        <end position="113"/>
    </location>
</feature>
<dbReference type="OrthoDB" id="312690at2157"/>
<evidence type="ECO:0000259" key="2">
    <source>
        <dbReference type="Pfam" id="PF00892"/>
    </source>
</evidence>
<feature type="transmembrane region" description="Helical" evidence="1">
    <location>
        <begin position="120"/>
        <end position="136"/>
    </location>
</feature>
<dbReference type="RefSeq" id="WP_120244212.1">
    <property type="nucleotide sequence ID" value="NZ_RAPO01000002.1"/>
</dbReference>
<sequence length="137" mass="13542">MASVAIALALATLLLFGGWAVAADVATRSLSAVNAVLLSYVASIGLVGGYAVLSRRPIAGTSTDIAFALGSGVFLAAGTLAFYAALTRGSMAVVSAIAGLYFVVPVVVGVVYFETALSTANVVGFALAVVAVVLIAS</sequence>
<feature type="transmembrane region" description="Helical" evidence="1">
    <location>
        <begin position="65"/>
        <end position="86"/>
    </location>
</feature>
<dbReference type="EMBL" id="RAPO01000002">
    <property type="protein sequence ID" value="RKD94878.1"/>
    <property type="molecule type" value="Genomic_DNA"/>
</dbReference>
<dbReference type="SUPFAM" id="SSF103481">
    <property type="entry name" value="Multidrug resistance efflux transporter EmrE"/>
    <property type="match status" value="1"/>
</dbReference>
<dbReference type="InterPro" id="IPR000620">
    <property type="entry name" value="EamA_dom"/>
</dbReference>
<keyword evidence="4" id="KW-1185">Reference proteome</keyword>
<feature type="transmembrane region" description="Helical" evidence="1">
    <location>
        <begin position="32"/>
        <end position="53"/>
    </location>
</feature>
<comment type="caution">
    <text evidence="3">The sequence shown here is derived from an EMBL/GenBank/DDBJ whole genome shotgun (WGS) entry which is preliminary data.</text>
</comment>
<feature type="domain" description="EamA" evidence="2">
    <location>
        <begin position="5"/>
        <end position="136"/>
    </location>
</feature>
<evidence type="ECO:0000313" key="3">
    <source>
        <dbReference type="EMBL" id="RKD94878.1"/>
    </source>
</evidence>
<name>A0A3R7EEJ5_9EURY</name>
<dbReference type="Pfam" id="PF00892">
    <property type="entry name" value="EamA"/>
    <property type="match status" value="1"/>
</dbReference>
<protein>
    <submittedName>
        <fullName evidence="3">EamA-like transporter family protein</fullName>
    </submittedName>
</protein>
<dbReference type="GO" id="GO:0016020">
    <property type="term" value="C:membrane"/>
    <property type="evidence" value="ECO:0007669"/>
    <property type="project" value="InterPro"/>
</dbReference>